<keyword evidence="4" id="KW-0720">Serine protease</keyword>
<dbReference type="InterPro" id="IPR002142">
    <property type="entry name" value="Peptidase_S49"/>
</dbReference>
<dbReference type="InterPro" id="IPR004635">
    <property type="entry name" value="Pept_S49_SppA"/>
</dbReference>
<feature type="domain" description="Peptidase S49" evidence="5">
    <location>
        <begin position="119"/>
        <end position="270"/>
    </location>
</feature>
<dbReference type="EMBL" id="MT631455">
    <property type="protein sequence ID" value="QNO50916.1"/>
    <property type="molecule type" value="Genomic_DNA"/>
</dbReference>
<protein>
    <recommendedName>
        <fullName evidence="5">Peptidase S49 domain-containing protein</fullName>
    </recommendedName>
</protein>
<evidence type="ECO:0000256" key="4">
    <source>
        <dbReference type="ARBA" id="ARBA00022825"/>
    </source>
</evidence>
<evidence type="ECO:0000259" key="5">
    <source>
        <dbReference type="Pfam" id="PF01343"/>
    </source>
</evidence>
<dbReference type="PANTHER" id="PTHR42987">
    <property type="entry name" value="PEPTIDASE S49"/>
    <property type="match status" value="1"/>
</dbReference>
<name>A0A7G9YSD2_9EURY</name>
<dbReference type="PANTHER" id="PTHR42987:SF4">
    <property type="entry name" value="PROTEASE SOHB-RELATED"/>
    <property type="match status" value="1"/>
</dbReference>
<dbReference type="SUPFAM" id="SSF52096">
    <property type="entry name" value="ClpP/crotonase"/>
    <property type="match status" value="1"/>
</dbReference>
<keyword evidence="2" id="KW-0645">Protease</keyword>
<dbReference type="NCBIfam" id="TIGR00706">
    <property type="entry name" value="SppA_dom"/>
    <property type="match status" value="1"/>
</dbReference>
<dbReference type="GO" id="GO:0006508">
    <property type="term" value="P:proteolysis"/>
    <property type="evidence" value="ECO:0007669"/>
    <property type="project" value="UniProtKB-KW"/>
</dbReference>
<keyword evidence="3" id="KW-0378">Hydrolase</keyword>
<sequence>MESIKAVMENKRKVIALLLLGFCLISMVFGIAIIAKGPLDSGGIGVSGDKIAIINIEGAIVGGSSGFGVFGLATGADDIAKQIRRAGEDPSVRAILLRINSPGGSAAASQELHAEVCKARENGKIVVASMSDVATSGGYYVACASDKIVANPGTITGSIGVIFSQLQYSELLERYGIRANVIKSGKYKDIGSPLRNMTAEERQILQDMIDDIYIQFVRAVAEGRQMNESEVLELADGRILTGRQAKELGLVDELGNFQDAVDLAAEMAGIEGKPRVVEYGRKSAFEQFFGVFARELGRGIAETFLETGKQPVGLSGSFL</sequence>
<dbReference type="InterPro" id="IPR047272">
    <property type="entry name" value="S49_SppA_C"/>
</dbReference>
<proteinExistence type="inferred from homology"/>
<organism evidence="6">
    <name type="scientific">Candidatus Methanophagaceae archaeon ANME-1 ERB6</name>
    <dbReference type="NCBI Taxonomy" id="2759912"/>
    <lineage>
        <taxon>Archaea</taxon>
        <taxon>Methanobacteriati</taxon>
        <taxon>Methanobacteriota</taxon>
        <taxon>Stenosarchaea group</taxon>
        <taxon>Methanomicrobia</taxon>
        <taxon>Candidatus Methanophagales</taxon>
        <taxon>Candidatus Methanophagaceae</taxon>
    </lineage>
</organism>
<comment type="similarity">
    <text evidence="1">Belongs to the peptidase S49 family.</text>
</comment>
<gene>
    <name evidence="6" type="ORF">LELLBOIK_00031</name>
</gene>
<evidence type="ECO:0000313" key="6">
    <source>
        <dbReference type="EMBL" id="QNO50916.1"/>
    </source>
</evidence>
<evidence type="ECO:0000256" key="2">
    <source>
        <dbReference type="ARBA" id="ARBA00022670"/>
    </source>
</evidence>
<evidence type="ECO:0000256" key="3">
    <source>
        <dbReference type="ARBA" id="ARBA00022801"/>
    </source>
</evidence>
<accession>A0A7G9YSD2</accession>
<dbReference type="GO" id="GO:0008236">
    <property type="term" value="F:serine-type peptidase activity"/>
    <property type="evidence" value="ECO:0007669"/>
    <property type="project" value="UniProtKB-KW"/>
</dbReference>
<dbReference type="Gene3D" id="6.20.330.10">
    <property type="match status" value="1"/>
</dbReference>
<dbReference type="AlphaFoldDB" id="A0A7G9YSD2"/>
<dbReference type="CDD" id="cd07023">
    <property type="entry name" value="S49_Sppa_N_C"/>
    <property type="match status" value="1"/>
</dbReference>
<reference evidence="6" key="1">
    <citation type="submission" date="2020-06" db="EMBL/GenBank/DDBJ databases">
        <title>Unique genomic features of the anaerobic methanotrophic archaea.</title>
        <authorList>
            <person name="Chadwick G.L."/>
            <person name="Skennerton C.T."/>
            <person name="Laso-Perez R."/>
            <person name="Leu A.O."/>
            <person name="Speth D.R."/>
            <person name="Yu H."/>
            <person name="Morgan-Lang C."/>
            <person name="Hatzenpichler R."/>
            <person name="Goudeau D."/>
            <person name="Malmstrom R."/>
            <person name="Brazelton W.J."/>
            <person name="Woyke T."/>
            <person name="Hallam S.J."/>
            <person name="Tyson G.W."/>
            <person name="Wegener G."/>
            <person name="Boetius A."/>
            <person name="Orphan V."/>
        </authorList>
    </citation>
    <scope>NUCLEOTIDE SEQUENCE</scope>
</reference>
<evidence type="ECO:0000256" key="1">
    <source>
        <dbReference type="ARBA" id="ARBA00008683"/>
    </source>
</evidence>
<dbReference type="InterPro" id="IPR029045">
    <property type="entry name" value="ClpP/crotonase-like_dom_sf"/>
</dbReference>
<dbReference type="Gene3D" id="3.90.226.10">
    <property type="entry name" value="2-enoyl-CoA Hydratase, Chain A, domain 1"/>
    <property type="match status" value="1"/>
</dbReference>
<dbReference type="Pfam" id="PF01343">
    <property type="entry name" value="Peptidase_S49"/>
    <property type="match status" value="1"/>
</dbReference>